<dbReference type="PANTHER" id="PTHR28680:SF1">
    <property type="entry name" value="CENTROMERE PROTEIN X"/>
    <property type="match status" value="1"/>
</dbReference>
<sequence>MAESNGADFPRQKCVEEILKLHFKNSSFKITSDAGMLVAEIMRNFIKESAARAVMQAKCESNGQTPFLVTAEHVEKILPQILLDF</sequence>
<evidence type="ECO:0000256" key="6">
    <source>
        <dbReference type="ARBA" id="ARBA00023204"/>
    </source>
</evidence>
<dbReference type="GO" id="GO:0071821">
    <property type="term" value="C:FANCM-MHF complex"/>
    <property type="evidence" value="ECO:0007669"/>
    <property type="project" value="TreeGrafter"/>
</dbReference>
<dbReference type="GO" id="GO:0006281">
    <property type="term" value="P:DNA repair"/>
    <property type="evidence" value="ECO:0007669"/>
    <property type="project" value="UniProtKB-KW"/>
</dbReference>
<dbReference type="GO" id="GO:0051382">
    <property type="term" value="P:kinetochore assembly"/>
    <property type="evidence" value="ECO:0007669"/>
    <property type="project" value="InterPro"/>
</dbReference>
<keyword evidence="4" id="KW-0227">DNA damage</keyword>
<keyword evidence="6" id="KW-0234">DNA repair</keyword>
<protein>
    <recommendedName>
        <fullName evidence="3">Centromere protein X</fullName>
    </recommendedName>
</protein>
<dbReference type="Gene3D" id="6.10.130.30">
    <property type="match status" value="1"/>
</dbReference>
<dbReference type="PANTHER" id="PTHR28680">
    <property type="entry name" value="CENTROMERE PROTEIN X"/>
    <property type="match status" value="1"/>
</dbReference>
<dbReference type="GO" id="GO:0000712">
    <property type="term" value="P:resolution of meiotic recombination intermediates"/>
    <property type="evidence" value="ECO:0007669"/>
    <property type="project" value="TreeGrafter"/>
</dbReference>
<dbReference type="GO" id="GO:0043240">
    <property type="term" value="C:Fanconi anaemia nuclear complex"/>
    <property type="evidence" value="ECO:0007669"/>
    <property type="project" value="TreeGrafter"/>
</dbReference>
<dbReference type="Proteomes" id="UP000054359">
    <property type="component" value="Unassembled WGS sequence"/>
</dbReference>
<dbReference type="OrthoDB" id="2500381at2759"/>
<proteinExistence type="inferred from homology"/>
<dbReference type="EMBL" id="KK122522">
    <property type="protein sequence ID" value="KFM82903.1"/>
    <property type="molecule type" value="Genomic_DNA"/>
</dbReference>
<evidence type="ECO:0000256" key="2">
    <source>
        <dbReference type="ARBA" id="ARBA00009359"/>
    </source>
</evidence>
<keyword evidence="7" id="KW-0539">Nucleus</keyword>
<evidence type="ECO:0000256" key="3">
    <source>
        <dbReference type="ARBA" id="ARBA00016388"/>
    </source>
</evidence>
<dbReference type="AlphaFoldDB" id="A0A087UZW4"/>
<evidence type="ECO:0000256" key="7">
    <source>
        <dbReference type="ARBA" id="ARBA00023242"/>
    </source>
</evidence>
<dbReference type="GO" id="GO:0003677">
    <property type="term" value="F:DNA binding"/>
    <property type="evidence" value="ECO:0007669"/>
    <property type="project" value="UniProtKB-KW"/>
</dbReference>
<evidence type="ECO:0000256" key="4">
    <source>
        <dbReference type="ARBA" id="ARBA00022763"/>
    </source>
</evidence>
<dbReference type="InterPro" id="IPR018552">
    <property type="entry name" value="CENP-X"/>
</dbReference>
<gene>
    <name evidence="9" type="ORF">X975_04449</name>
</gene>
<evidence type="ECO:0000256" key="5">
    <source>
        <dbReference type="ARBA" id="ARBA00023125"/>
    </source>
</evidence>
<dbReference type="CDD" id="cd22921">
    <property type="entry name" value="HFD_CENP-X"/>
    <property type="match status" value="1"/>
</dbReference>
<dbReference type="STRING" id="407821.A0A087UZW4"/>
<comment type="subunit">
    <text evidence="8">Heterodimer with CENPX, sometimes called MHF; this interaction stabilizes both partners. MHF heterodimers can assemble to form tetrameric structures. MHF also coassemble with CENPT-CENPW heterodimers at centromeres to form the tetrameric CENP-T-W-S-X complex. Forms a discrete complex with FANCM and CENPX, called FANCM-MHF; this interaction, probably mediated by direct binding between CENPS and FANCM, leads to synergistic activation of double-stranded DNA binding and strongly stimulates FANCM-mediated DNA remodeling. Recruited by FANCM to the Fanconi anemia (FA) core complex, which consists of CENPS, CENPX, FANCA, FANCB, FANCC, FANCE, FANCF, FANCG, FANCL, FANCM, FAAP24 and FAAP100. The FA core complex associates with Bloom syndrome (BLM) complex, which consists of at least BLM, DNA topoisomerase 3-alpha (TOP3A), RMI1/BLAP75, RPA1/RPA70 and RPA2/RPA32. The super complex between FA and BLM is called BRAFT.</text>
</comment>
<name>A0A087UZW4_STEMI</name>
<keyword evidence="10" id="KW-1185">Reference proteome</keyword>
<keyword evidence="5" id="KW-0238">DNA-binding</keyword>
<comment type="subcellular location">
    <subcellularLocation>
        <location evidence="1">Nucleus</location>
    </subcellularLocation>
</comment>
<evidence type="ECO:0000313" key="9">
    <source>
        <dbReference type="EMBL" id="KFM82903.1"/>
    </source>
</evidence>
<evidence type="ECO:0000256" key="1">
    <source>
        <dbReference type="ARBA" id="ARBA00004123"/>
    </source>
</evidence>
<evidence type="ECO:0000256" key="8">
    <source>
        <dbReference type="ARBA" id="ARBA00047146"/>
    </source>
</evidence>
<comment type="similarity">
    <text evidence="2">Belongs to the CENP-X/MHF2 family.</text>
</comment>
<dbReference type="OMA" id="FRVFTME"/>
<feature type="non-terminal residue" evidence="9">
    <location>
        <position position="85"/>
    </location>
</feature>
<evidence type="ECO:0000313" key="10">
    <source>
        <dbReference type="Proteomes" id="UP000054359"/>
    </source>
</evidence>
<reference evidence="9 10" key="1">
    <citation type="submission" date="2013-11" db="EMBL/GenBank/DDBJ databases">
        <title>Genome sequencing of Stegodyphus mimosarum.</title>
        <authorList>
            <person name="Bechsgaard J."/>
        </authorList>
    </citation>
    <scope>NUCLEOTIDE SEQUENCE [LARGE SCALE GENOMIC DNA]</scope>
</reference>
<accession>A0A087UZW4</accession>
<dbReference type="Pfam" id="PF09415">
    <property type="entry name" value="CENP-X"/>
    <property type="match status" value="1"/>
</dbReference>
<dbReference type="GO" id="GO:0031297">
    <property type="term" value="P:replication fork processing"/>
    <property type="evidence" value="ECO:0007669"/>
    <property type="project" value="TreeGrafter"/>
</dbReference>
<organism evidence="9 10">
    <name type="scientific">Stegodyphus mimosarum</name>
    <name type="common">African social velvet spider</name>
    <dbReference type="NCBI Taxonomy" id="407821"/>
    <lineage>
        <taxon>Eukaryota</taxon>
        <taxon>Metazoa</taxon>
        <taxon>Ecdysozoa</taxon>
        <taxon>Arthropoda</taxon>
        <taxon>Chelicerata</taxon>
        <taxon>Arachnida</taxon>
        <taxon>Araneae</taxon>
        <taxon>Araneomorphae</taxon>
        <taxon>Entelegynae</taxon>
        <taxon>Eresoidea</taxon>
        <taxon>Eresidae</taxon>
        <taxon>Stegodyphus</taxon>
    </lineage>
</organism>